<keyword evidence="2" id="KW-1185">Reference proteome</keyword>
<dbReference type="RefSeq" id="WP_037905255.1">
    <property type="nucleotide sequence ID" value="NZ_JEMU01000002.1"/>
</dbReference>
<comment type="caution">
    <text evidence="1">The sequence shown here is derived from an EMBL/GenBank/DDBJ whole genome shotgun (WGS) entry which is preliminary data.</text>
</comment>
<dbReference type="Gene3D" id="3.40.50.300">
    <property type="entry name" value="P-loop containing nucleotide triphosphate hydrolases"/>
    <property type="match status" value="1"/>
</dbReference>
<dbReference type="AlphaFoldDB" id="A0A061SUB3"/>
<sequence>MPRRIILHAGFHKTGTTTLQATLRENRTALKKHIALRLRWHLKDLLSATRGYSTWRDPLTMLKVQDRFERMLNDLPGMPRRSLIISSEELCGHLPGRGDLMDYSAAPVLLYAFWDSIRQRFPKADILIYLTTRAPDAWLRSAWSEHVKSSGMTMDFAAFERKYAEAAELDAMVQEIASRVPAPVHHAALEDCADLPLGTADPLLDLCEIPLALRSTLQAPAPANTRLEDDILQQMLQINRTHDGVEARNAAKTALLNKVQDK</sequence>
<name>A0A061SUB3_9RHOB</name>
<evidence type="ECO:0000313" key="1">
    <source>
        <dbReference type="EMBL" id="KAJ04542.1"/>
    </source>
</evidence>
<evidence type="ECO:0008006" key="3">
    <source>
        <dbReference type="Google" id="ProtNLM"/>
    </source>
</evidence>
<dbReference type="InterPro" id="IPR027417">
    <property type="entry name" value="P-loop_NTPase"/>
</dbReference>
<dbReference type="STRING" id="83219.PM02_03640"/>
<dbReference type="Proteomes" id="UP000027337">
    <property type="component" value="Unassembled WGS sequence"/>
</dbReference>
<organism evidence="1 2">
    <name type="scientific">Sulfitobacter mediterraneus</name>
    <dbReference type="NCBI Taxonomy" id="83219"/>
    <lineage>
        <taxon>Bacteria</taxon>
        <taxon>Pseudomonadati</taxon>
        <taxon>Pseudomonadota</taxon>
        <taxon>Alphaproteobacteria</taxon>
        <taxon>Rhodobacterales</taxon>
        <taxon>Roseobacteraceae</taxon>
        <taxon>Sulfitobacter</taxon>
    </lineage>
</organism>
<gene>
    <name evidence="1" type="ORF">PM02_03640</name>
</gene>
<dbReference type="SUPFAM" id="SSF52540">
    <property type="entry name" value="P-loop containing nucleoside triphosphate hydrolases"/>
    <property type="match status" value="1"/>
</dbReference>
<evidence type="ECO:0000313" key="2">
    <source>
        <dbReference type="Proteomes" id="UP000027337"/>
    </source>
</evidence>
<protein>
    <recommendedName>
        <fullName evidence="3">Sulfotransferase family protein</fullName>
    </recommendedName>
</protein>
<proteinExistence type="predicted"/>
<dbReference type="eggNOG" id="ENOG5032H5Z">
    <property type="taxonomic scope" value="Bacteria"/>
</dbReference>
<reference evidence="1 2" key="1">
    <citation type="journal article" date="2014" name="Genome Announc.">
        <title>Draft Genome Sequences of Two Isolates of the Roseobacter Group, Sulfitobacter sp. Strains 3SOLIMAR09 and 1FIGIMAR09, from Harbors of Mallorca Island (Mediterranean Sea).</title>
        <authorList>
            <person name="Mas-Llado M."/>
            <person name="Pina-Villalonga J.M."/>
            <person name="Brunet-Galmes I."/>
            <person name="Nogales B."/>
            <person name="Bosch R."/>
        </authorList>
    </citation>
    <scope>NUCLEOTIDE SEQUENCE [LARGE SCALE GENOMIC DNA]</scope>
    <source>
        <strain evidence="1 2">1FIGIMAR09</strain>
    </source>
</reference>
<dbReference type="EMBL" id="JEMU01000002">
    <property type="protein sequence ID" value="KAJ04542.1"/>
    <property type="molecule type" value="Genomic_DNA"/>
</dbReference>
<accession>A0A061SUB3</accession>